<comment type="caution">
    <text evidence="1">The sequence shown here is derived from an EMBL/GenBank/DDBJ whole genome shotgun (WGS) entry which is preliminary data.</text>
</comment>
<protein>
    <recommendedName>
        <fullName evidence="3">Lipoprotein</fullName>
    </recommendedName>
</protein>
<name>A0ABU1MHG9_9SPHN</name>
<organism evidence="1 2">
    <name type="scientific">Novosphingobium capsulatum</name>
    <dbReference type="NCBI Taxonomy" id="13688"/>
    <lineage>
        <taxon>Bacteria</taxon>
        <taxon>Pseudomonadati</taxon>
        <taxon>Pseudomonadota</taxon>
        <taxon>Alphaproteobacteria</taxon>
        <taxon>Sphingomonadales</taxon>
        <taxon>Sphingomonadaceae</taxon>
        <taxon>Novosphingobium</taxon>
    </lineage>
</organism>
<dbReference type="RefSeq" id="WP_171796054.1">
    <property type="nucleotide sequence ID" value="NZ_JAVDRD010000001.1"/>
</dbReference>
<evidence type="ECO:0000313" key="2">
    <source>
        <dbReference type="Proteomes" id="UP001184150"/>
    </source>
</evidence>
<dbReference type="PROSITE" id="PS51257">
    <property type="entry name" value="PROKAR_LIPOPROTEIN"/>
    <property type="match status" value="1"/>
</dbReference>
<reference evidence="1 2" key="1">
    <citation type="submission" date="2023-07" db="EMBL/GenBank/DDBJ databases">
        <title>Sorghum-associated microbial communities from plants grown in Nebraska, USA.</title>
        <authorList>
            <person name="Schachtman D."/>
        </authorList>
    </citation>
    <scope>NUCLEOTIDE SEQUENCE [LARGE SCALE GENOMIC DNA]</scope>
    <source>
        <strain evidence="1 2">DS1027</strain>
    </source>
</reference>
<dbReference type="EMBL" id="JAVDRD010000001">
    <property type="protein sequence ID" value="MDR6509799.1"/>
    <property type="molecule type" value="Genomic_DNA"/>
</dbReference>
<evidence type="ECO:0008006" key="3">
    <source>
        <dbReference type="Google" id="ProtNLM"/>
    </source>
</evidence>
<evidence type="ECO:0000313" key="1">
    <source>
        <dbReference type="EMBL" id="MDR6509799.1"/>
    </source>
</evidence>
<accession>A0ABU1MHG9</accession>
<keyword evidence="2" id="KW-1185">Reference proteome</keyword>
<dbReference type="Proteomes" id="UP001184150">
    <property type="component" value="Unassembled WGS sequence"/>
</dbReference>
<sequence>MKPIVLVTAAAALSLVSTGCVSKLAEGRVRTALVDAGLSHANAACMAARMTDRLSLGQLRRLEALQAPKRSLADYVWTVRRLDDPQLVQVTVSAAALCAMGLAPEKR</sequence>
<proteinExistence type="predicted"/>
<gene>
    <name evidence="1" type="ORF">J2792_000639</name>
</gene>